<dbReference type="InterPro" id="IPR007383">
    <property type="entry name" value="DUF445"/>
</dbReference>
<dbReference type="Proteomes" id="UP000715441">
    <property type="component" value="Unassembled WGS sequence"/>
</dbReference>
<dbReference type="PANTHER" id="PTHR38442">
    <property type="entry name" value="INNER MEMBRANE PROTEIN-RELATED"/>
    <property type="match status" value="1"/>
</dbReference>
<evidence type="ECO:0000313" key="2">
    <source>
        <dbReference type="EMBL" id="NKQ55066.1"/>
    </source>
</evidence>
<gene>
    <name evidence="2" type="ORF">HFP15_19470</name>
</gene>
<evidence type="ECO:0000313" key="3">
    <source>
        <dbReference type="Proteomes" id="UP000715441"/>
    </source>
</evidence>
<dbReference type="EMBL" id="JAAXLS010000012">
    <property type="protein sequence ID" value="NKQ55066.1"/>
    <property type="molecule type" value="Genomic_DNA"/>
</dbReference>
<dbReference type="PANTHER" id="PTHR38442:SF1">
    <property type="entry name" value="INNER MEMBRANE PROTEIN"/>
    <property type="match status" value="1"/>
</dbReference>
<evidence type="ECO:0000256" key="1">
    <source>
        <dbReference type="SAM" id="Phobius"/>
    </source>
</evidence>
<reference evidence="2 3" key="1">
    <citation type="submission" date="2020-04" db="EMBL/GenBank/DDBJ databases">
        <title>Novel species.</title>
        <authorList>
            <person name="Teo W.F.A."/>
            <person name="Lipun K."/>
            <person name="Srisuk N."/>
            <person name="Duangmal K."/>
        </authorList>
    </citation>
    <scope>NUCLEOTIDE SEQUENCE [LARGE SCALE GENOMIC DNA]</scope>
    <source>
        <strain evidence="2 3">K13G38</strain>
    </source>
</reference>
<keyword evidence="1" id="KW-0472">Membrane</keyword>
<protein>
    <submittedName>
        <fullName evidence="2">DUF445 domain-containing protein</fullName>
    </submittedName>
</protein>
<comment type="caution">
    <text evidence="2">The sequence shown here is derived from an EMBL/GenBank/DDBJ whole genome shotgun (WGS) entry which is preliminary data.</text>
</comment>
<keyword evidence="1" id="KW-1133">Transmembrane helix</keyword>
<proteinExistence type="predicted"/>
<dbReference type="RefSeq" id="WP_168517630.1">
    <property type="nucleotide sequence ID" value="NZ_JAAXLS010000012.1"/>
</dbReference>
<feature type="transmembrane region" description="Helical" evidence="1">
    <location>
        <begin position="28"/>
        <end position="49"/>
    </location>
</feature>
<name>A0ABX1J9J9_9PSEU</name>
<organism evidence="2 3">
    <name type="scientific">Amycolatopsis acididurans</name>
    <dbReference type="NCBI Taxonomy" id="2724524"/>
    <lineage>
        <taxon>Bacteria</taxon>
        <taxon>Bacillati</taxon>
        <taxon>Actinomycetota</taxon>
        <taxon>Actinomycetes</taxon>
        <taxon>Pseudonocardiales</taxon>
        <taxon>Pseudonocardiaceae</taxon>
        <taxon>Amycolatopsis</taxon>
    </lineage>
</organism>
<dbReference type="Pfam" id="PF04286">
    <property type="entry name" value="DUF445"/>
    <property type="match status" value="1"/>
</dbReference>
<keyword evidence="3" id="KW-1185">Reference proteome</keyword>
<sequence length="427" mass="47394">MEQITPADPFGSPAKEEAKRRGLRKMKLVALSFLLGATVIFLLTSWAQAAGWPAWVGYVKAAAEAGMVGALADWFAVTALFRHPLGLPIPHTAIIPNKKDMLGDSLGDFVGTNFLSESVVRDKLRRAQIASRAGEWLARPDNAERMTSELATMVRGLVTVLRDEDVQAVMEQAVVRRIVDQPWGPPLGKLLEQVFTDGAHYKLVDLMCDRAYEWVRDNHATVLRVVSERAPSWSPKFVDAMLADKVYGEVLTFAWAVKTDVNHPMRLALDKFLGEFAQDLQKDPETMARAEQVKQQILDHPDVQKLIGSAWTTAKGMLLNAAEDPSSELRLRVRDGLRALGDRLVTDESMRSKVDGWLEGAAGYVVNNYSREITTIITDTVARWDAEETSRKVELQVGRDLQFIRINGTVVGALAGLLIYTVAQLLF</sequence>
<accession>A0ABX1J9J9</accession>
<keyword evidence="1" id="KW-0812">Transmembrane</keyword>